<sequence>MKVKVYTICLTNRRKAIEFSFQDYTPFTNYNVSAVDHDKDFRSLEVDYLQCSTPMIYSSSNRTSLDKIDGWDKKPTSFEVSNIVADRAIFLKAT</sequence>
<evidence type="ECO:0000313" key="2">
    <source>
        <dbReference type="Proteomes" id="UP000824120"/>
    </source>
</evidence>
<accession>A0A9J5X5L0</accession>
<reference evidence="1 2" key="1">
    <citation type="submission" date="2020-09" db="EMBL/GenBank/DDBJ databases">
        <title>De no assembly of potato wild relative species, Solanum commersonii.</title>
        <authorList>
            <person name="Cho K."/>
        </authorList>
    </citation>
    <scope>NUCLEOTIDE SEQUENCE [LARGE SCALE GENOMIC DNA]</scope>
    <source>
        <strain evidence="1">LZ3.2</strain>
        <tissue evidence="1">Leaf</tissue>
    </source>
</reference>
<protein>
    <submittedName>
        <fullName evidence="1">Uncharacterized protein</fullName>
    </submittedName>
</protein>
<evidence type="ECO:0000313" key="1">
    <source>
        <dbReference type="EMBL" id="KAG5583585.1"/>
    </source>
</evidence>
<dbReference type="AlphaFoldDB" id="A0A9J5X5L0"/>
<dbReference type="EMBL" id="JACXVP010000010">
    <property type="protein sequence ID" value="KAG5583585.1"/>
    <property type="molecule type" value="Genomic_DNA"/>
</dbReference>
<organism evidence="1 2">
    <name type="scientific">Solanum commersonii</name>
    <name type="common">Commerson's wild potato</name>
    <name type="synonym">Commerson's nightshade</name>
    <dbReference type="NCBI Taxonomy" id="4109"/>
    <lineage>
        <taxon>Eukaryota</taxon>
        <taxon>Viridiplantae</taxon>
        <taxon>Streptophyta</taxon>
        <taxon>Embryophyta</taxon>
        <taxon>Tracheophyta</taxon>
        <taxon>Spermatophyta</taxon>
        <taxon>Magnoliopsida</taxon>
        <taxon>eudicotyledons</taxon>
        <taxon>Gunneridae</taxon>
        <taxon>Pentapetalae</taxon>
        <taxon>asterids</taxon>
        <taxon>lamiids</taxon>
        <taxon>Solanales</taxon>
        <taxon>Solanaceae</taxon>
        <taxon>Solanoideae</taxon>
        <taxon>Solaneae</taxon>
        <taxon>Solanum</taxon>
    </lineage>
</organism>
<comment type="caution">
    <text evidence="1">The sequence shown here is derived from an EMBL/GenBank/DDBJ whole genome shotgun (WGS) entry which is preliminary data.</text>
</comment>
<keyword evidence="2" id="KW-1185">Reference proteome</keyword>
<name>A0A9J5X5L0_SOLCO</name>
<proteinExistence type="predicted"/>
<gene>
    <name evidence="1" type="ORF">H5410_054212</name>
</gene>
<dbReference type="Proteomes" id="UP000824120">
    <property type="component" value="Chromosome 10"/>
</dbReference>